<name>A0A7X0IT15_9HYPH</name>
<evidence type="ECO:0000313" key="2">
    <source>
        <dbReference type="Proteomes" id="UP000565576"/>
    </source>
</evidence>
<gene>
    <name evidence="1" type="ORF">GGD46_003903</name>
</gene>
<accession>A0A7X0IT15</accession>
<dbReference type="RefSeq" id="WP_246806384.1">
    <property type="nucleotide sequence ID" value="NZ_JACHBG010000009.1"/>
</dbReference>
<protein>
    <submittedName>
        <fullName evidence="1">Uncharacterized protein</fullName>
    </submittedName>
</protein>
<evidence type="ECO:0000313" key="1">
    <source>
        <dbReference type="EMBL" id="MBB6486604.1"/>
    </source>
</evidence>
<comment type="caution">
    <text evidence="1">The sequence shown here is derived from an EMBL/GenBank/DDBJ whole genome shotgun (WGS) entry which is preliminary data.</text>
</comment>
<sequence>MWLRKNRSFLKKVRNFLKYRCCEIRPCSRMVTIRCSMDIQFPEFEIFAPKIEVAWSALQDRYASRLSGAEVDYLFASLVFGLTSPAYGEGEPLFHFDVCRALVTTKLPSDRADAALYRVPELTQPWVDTVREQLESQAAKMGRALRQVHNFNDDAAADAGSRVLGRPDSSEEKAA</sequence>
<dbReference type="AlphaFoldDB" id="A0A7X0IT15"/>
<reference evidence="1 2" key="1">
    <citation type="submission" date="2020-08" db="EMBL/GenBank/DDBJ databases">
        <title>Genomic Encyclopedia of Type Strains, Phase IV (KMG-V): Genome sequencing to study the core and pangenomes of soil and plant-associated prokaryotes.</title>
        <authorList>
            <person name="Whitman W."/>
        </authorList>
    </citation>
    <scope>NUCLEOTIDE SEQUENCE [LARGE SCALE GENOMIC DNA]</scope>
    <source>
        <strain evidence="1 2">SEMIA 4060</strain>
    </source>
</reference>
<proteinExistence type="predicted"/>
<dbReference type="Proteomes" id="UP000565576">
    <property type="component" value="Unassembled WGS sequence"/>
</dbReference>
<dbReference type="EMBL" id="JACHBG010000009">
    <property type="protein sequence ID" value="MBB6486604.1"/>
    <property type="molecule type" value="Genomic_DNA"/>
</dbReference>
<organism evidence="1 2">
    <name type="scientific">Rhizobium lusitanum</name>
    <dbReference type="NCBI Taxonomy" id="293958"/>
    <lineage>
        <taxon>Bacteria</taxon>
        <taxon>Pseudomonadati</taxon>
        <taxon>Pseudomonadota</taxon>
        <taxon>Alphaproteobacteria</taxon>
        <taxon>Hyphomicrobiales</taxon>
        <taxon>Rhizobiaceae</taxon>
        <taxon>Rhizobium/Agrobacterium group</taxon>
        <taxon>Rhizobium</taxon>
    </lineage>
</organism>